<organism evidence="2">
    <name type="scientific">Solanum chacoense</name>
    <name type="common">Chaco potato</name>
    <dbReference type="NCBI Taxonomy" id="4108"/>
    <lineage>
        <taxon>Eukaryota</taxon>
        <taxon>Viridiplantae</taxon>
        <taxon>Streptophyta</taxon>
        <taxon>Embryophyta</taxon>
        <taxon>Tracheophyta</taxon>
        <taxon>Spermatophyta</taxon>
        <taxon>Magnoliopsida</taxon>
        <taxon>eudicotyledons</taxon>
        <taxon>Gunneridae</taxon>
        <taxon>Pentapetalae</taxon>
        <taxon>asterids</taxon>
        <taxon>lamiids</taxon>
        <taxon>Solanales</taxon>
        <taxon>Solanaceae</taxon>
        <taxon>Solanoideae</taxon>
        <taxon>Solaneae</taxon>
        <taxon>Solanum</taxon>
    </lineage>
</organism>
<keyword evidence="1" id="KW-0472">Membrane</keyword>
<evidence type="ECO:0000256" key="1">
    <source>
        <dbReference type="SAM" id="Phobius"/>
    </source>
</evidence>
<evidence type="ECO:0000313" key="2">
    <source>
        <dbReference type="EMBL" id="JAP17174.1"/>
    </source>
</evidence>
<feature type="transmembrane region" description="Helical" evidence="1">
    <location>
        <begin position="45"/>
        <end position="63"/>
    </location>
</feature>
<keyword evidence="1" id="KW-0812">Transmembrane</keyword>
<name>A0A0V0HCG5_SOLCH</name>
<sequence>MPMALARGASNFFLKKFMRSVSSWGTITYSHTIFFTTISASTTPIITIASFPLISCVQSIFFLKKLYDDLCIELRNHHVIHTIYFSTIFTSTTPF</sequence>
<feature type="transmembrane region" description="Helical" evidence="1">
    <location>
        <begin position="21"/>
        <end position="39"/>
    </location>
</feature>
<reference evidence="2" key="1">
    <citation type="submission" date="2015-12" db="EMBL/GenBank/DDBJ databases">
        <title>Gene expression during late stages of embryo sac development: a critical building block for successful pollen-pistil interactions.</title>
        <authorList>
            <person name="Liu Y."/>
            <person name="Joly V."/>
            <person name="Sabar M."/>
            <person name="Matton D.P."/>
        </authorList>
    </citation>
    <scope>NUCLEOTIDE SEQUENCE</scope>
</reference>
<protein>
    <submittedName>
        <fullName evidence="2">Putative ovule protein</fullName>
    </submittedName>
</protein>
<dbReference type="EMBL" id="GEDG01022864">
    <property type="protein sequence ID" value="JAP17174.1"/>
    <property type="molecule type" value="Transcribed_RNA"/>
</dbReference>
<dbReference type="AlphaFoldDB" id="A0A0V0HCG5"/>
<accession>A0A0V0HCG5</accession>
<keyword evidence="1" id="KW-1133">Transmembrane helix</keyword>
<proteinExistence type="predicted"/>